<protein>
    <recommendedName>
        <fullName evidence="7">Vacuolar protein 8</fullName>
    </recommendedName>
</protein>
<dbReference type="OrthoDB" id="10268130at2759"/>
<evidence type="ECO:0000256" key="4">
    <source>
        <dbReference type="ARBA" id="ARBA00022737"/>
    </source>
</evidence>
<dbReference type="RefSeq" id="XP_005704025.1">
    <property type="nucleotide sequence ID" value="XM_005703968.1"/>
</dbReference>
<gene>
    <name evidence="8" type="ORF">Gasu_49540</name>
</gene>
<dbReference type="SMART" id="SM00185">
    <property type="entry name" value="ARM"/>
    <property type="match status" value="6"/>
</dbReference>
<proteinExistence type="inferred from homology"/>
<dbReference type="Pfam" id="PF00514">
    <property type="entry name" value="Arm"/>
    <property type="match status" value="2"/>
</dbReference>
<comment type="subcellular location">
    <subcellularLocation>
        <location evidence="1">Vacuole membrane</location>
        <topology evidence="1">Lipid-anchor</topology>
    </subcellularLocation>
</comment>
<keyword evidence="6" id="KW-0449">Lipoprotein</keyword>
<keyword evidence="4" id="KW-0677">Repeat</keyword>
<name>M2WUB0_GALSU</name>
<evidence type="ECO:0000313" key="9">
    <source>
        <dbReference type="Proteomes" id="UP000030680"/>
    </source>
</evidence>
<dbReference type="InterPro" id="IPR045156">
    <property type="entry name" value="Vac8"/>
</dbReference>
<dbReference type="PANTHER" id="PTHR47249:SF1">
    <property type="entry name" value="VACUOLAR PROTEIN 8"/>
    <property type="match status" value="1"/>
</dbReference>
<reference evidence="9" key="1">
    <citation type="journal article" date="2013" name="Science">
        <title>Gene transfer from bacteria and archaea facilitated evolution of an extremophilic eukaryote.</title>
        <authorList>
            <person name="Schonknecht G."/>
            <person name="Chen W.H."/>
            <person name="Ternes C.M."/>
            <person name="Barbier G.G."/>
            <person name="Shrestha R.P."/>
            <person name="Stanke M."/>
            <person name="Brautigam A."/>
            <person name="Baker B.J."/>
            <person name="Banfield J.F."/>
            <person name="Garavito R.M."/>
            <person name="Carr K."/>
            <person name="Wilkerson C."/>
            <person name="Rensing S.A."/>
            <person name="Gagneul D."/>
            <person name="Dickenson N.E."/>
            <person name="Oesterhelt C."/>
            <person name="Lercher M.J."/>
            <person name="Weber A.P."/>
        </authorList>
    </citation>
    <scope>NUCLEOTIDE SEQUENCE [LARGE SCALE GENOMIC DNA]</scope>
    <source>
        <strain evidence="9">074W</strain>
    </source>
</reference>
<evidence type="ECO:0000256" key="5">
    <source>
        <dbReference type="ARBA" id="ARBA00023136"/>
    </source>
</evidence>
<dbReference type="GeneID" id="17086408"/>
<dbReference type="PANTHER" id="PTHR47249">
    <property type="entry name" value="VACUOLAR PROTEIN 8"/>
    <property type="match status" value="1"/>
</dbReference>
<dbReference type="eggNOG" id="KOG0240">
    <property type="taxonomic scope" value="Eukaryota"/>
</dbReference>
<dbReference type="InterPro" id="IPR011989">
    <property type="entry name" value="ARM-like"/>
</dbReference>
<organism evidence="8 9">
    <name type="scientific">Galdieria sulphuraria</name>
    <name type="common">Red alga</name>
    <dbReference type="NCBI Taxonomy" id="130081"/>
    <lineage>
        <taxon>Eukaryota</taxon>
        <taxon>Rhodophyta</taxon>
        <taxon>Bangiophyceae</taxon>
        <taxon>Galdieriales</taxon>
        <taxon>Galdieriaceae</taxon>
        <taxon>Galdieria</taxon>
    </lineage>
</organism>
<keyword evidence="9" id="KW-1185">Reference proteome</keyword>
<accession>M2WUB0</accession>
<evidence type="ECO:0000313" key="8">
    <source>
        <dbReference type="EMBL" id="EME27505.1"/>
    </source>
</evidence>
<evidence type="ECO:0000256" key="6">
    <source>
        <dbReference type="ARBA" id="ARBA00023288"/>
    </source>
</evidence>
<keyword evidence="5" id="KW-0472">Membrane</keyword>
<dbReference type="Gramene" id="EME27505">
    <property type="protein sequence ID" value="EME27505"/>
    <property type="gene ID" value="Gasu_49540"/>
</dbReference>
<dbReference type="InterPro" id="IPR016024">
    <property type="entry name" value="ARM-type_fold"/>
</dbReference>
<dbReference type="AlphaFoldDB" id="M2WUB0"/>
<dbReference type="KEGG" id="gsl:Gasu_49540"/>
<dbReference type="GO" id="GO:0043495">
    <property type="term" value="F:protein-membrane adaptor activity"/>
    <property type="evidence" value="ECO:0007669"/>
    <property type="project" value="InterPro"/>
</dbReference>
<dbReference type="InterPro" id="IPR000225">
    <property type="entry name" value="Armadillo"/>
</dbReference>
<evidence type="ECO:0000256" key="7">
    <source>
        <dbReference type="ARBA" id="ARBA00026209"/>
    </source>
</evidence>
<dbReference type="GO" id="GO:0005774">
    <property type="term" value="C:vacuolar membrane"/>
    <property type="evidence" value="ECO:0007669"/>
    <property type="project" value="UniProtKB-SubCell"/>
</dbReference>
<dbReference type="Gene3D" id="1.25.10.10">
    <property type="entry name" value="Leucine-rich Repeat Variant"/>
    <property type="match status" value="4"/>
</dbReference>
<evidence type="ECO:0000256" key="2">
    <source>
        <dbReference type="ARBA" id="ARBA00005462"/>
    </source>
</evidence>
<comment type="similarity">
    <text evidence="2">Belongs to the beta-catenin family.</text>
</comment>
<dbReference type="STRING" id="130081.M2WUB0"/>
<dbReference type="GO" id="GO:0071562">
    <property type="term" value="P:nucleus-vacuole junction assembly"/>
    <property type="evidence" value="ECO:0007669"/>
    <property type="project" value="InterPro"/>
</dbReference>
<dbReference type="EMBL" id="KB454531">
    <property type="protein sequence ID" value="EME27505.1"/>
    <property type="molecule type" value="Genomic_DNA"/>
</dbReference>
<evidence type="ECO:0000256" key="1">
    <source>
        <dbReference type="ARBA" id="ARBA00004592"/>
    </source>
</evidence>
<evidence type="ECO:0000256" key="3">
    <source>
        <dbReference type="ARBA" id="ARBA00022554"/>
    </source>
</evidence>
<dbReference type="SUPFAM" id="SSF48371">
    <property type="entry name" value="ARM repeat"/>
    <property type="match status" value="2"/>
</dbReference>
<sequence length="903" mass="99615">MPLPASLKRVAVAALKKQTKSSNYQLSLAELQRNKKYFNLDASVQRSNAQLTYSASELVEQTSCKQVGLQMYIKTRLQIQSLFTIGQCEGNKEKKDLGTFSDTSYRGQYDKGKEKTLLCSASPWTLALSAVLSFAVFCEGTKENGQQMENLANEEKQRKFRTVIDDLQSDNIESAQGALKYLLVLVQNSDNHEILIKLGIATALVNVLSCSNQEARLLRQVGVEETSSGRICLDRSQIVYILAQLSQSTCSHNALMEANVVASICDLLQDMGWKTSNHSPGTFSWLPEWLSFGRNRNERNKEKNDSSLPKVASTVALSSQESMVGSNSLHGQDQQDTMFLSRKSSSLLLDLRREDQQKSQMTHSCIQLISHLACNPKFIDKLMQSPVIYPLLDIFQHDEDLITRREALLAVASLAKADSNVFVKSGALSLLTQYSESQDPQLSSYAVGALLNAMKHGDIDTHRQFMKEEGHRKLISICQRKDKAYEQSRIFAVLTLGELFQTEHPKGTIIRQKLLQSGAVDVWKDILLHSHEEDEALLRNVCKVFWLCGQKSASRDIIAKALDDKTVEKLVSFLGKTFSNELSCASLFALSFYVNDEKVKHELAKQEHLIENIVPMLSRSSNVSEVAVSILSSLSTDTASHMQLCKASCLIALLKVPSTPSNSQFIVQLLANLSKNEACRVHVAHEGGLSLLLKFANSKDQTLRQEAARALYNLCRPGVTRTMVVQAGALRTLVSLIASTDDPVTSKYAIGCLSSIAESFENVPRLAELGVASLLVKKLGNTPKPSKEMLRYSVLCIAEMANIMEIHSLLADSGVIPVLLSCCASRDLETQQYALMALCNLSATESVRPLLKQQGATRILGIVLRSAMPLPEIQGMAAAILANLTKGEQNMIHIQPLSPLTAA</sequence>
<keyword evidence="3" id="KW-0926">Vacuole</keyword>
<dbReference type="Proteomes" id="UP000030680">
    <property type="component" value="Unassembled WGS sequence"/>
</dbReference>